<evidence type="ECO:0000313" key="3">
    <source>
        <dbReference type="EMBL" id="MFD1221265.1"/>
    </source>
</evidence>
<evidence type="ECO:0000259" key="2">
    <source>
        <dbReference type="Pfam" id="PF05569"/>
    </source>
</evidence>
<dbReference type="Pfam" id="PF05569">
    <property type="entry name" value="Peptidase_M56"/>
    <property type="match status" value="1"/>
</dbReference>
<dbReference type="InterPro" id="IPR052173">
    <property type="entry name" value="Beta-lactam_resp_regulator"/>
</dbReference>
<name>A0ABW3UNX1_9BACL</name>
<dbReference type="Proteomes" id="UP001597180">
    <property type="component" value="Unassembled WGS sequence"/>
</dbReference>
<keyword evidence="1" id="KW-0472">Membrane</keyword>
<dbReference type="Gene3D" id="3.30.2010.10">
    <property type="entry name" value="Metalloproteases ('zincins'), catalytic domain"/>
    <property type="match status" value="1"/>
</dbReference>
<evidence type="ECO:0000313" key="4">
    <source>
        <dbReference type="Proteomes" id="UP001597180"/>
    </source>
</evidence>
<keyword evidence="1" id="KW-0812">Transmembrane</keyword>
<organism evidence="3 4">
    <name type="scientific">Paenibacillus vulneris</name>
    <dbReference type="NCBI Taxonomy" id="1133364"/>
    <lineage>
        <taxon>Bacteria</taxon>
        <taxon>Bacillati</taxon>
        <taxon>Bacillota</taxon>
        <taxon>Bacilli</taxon>
        <taxon>Bacillales</taxon>
        <taxon>Paenibacillaceae</taxon>
        <taxon>Paenibacillus</taxon>
    </lineage>
</organism>
<dbReference type="PANTHER" id="PTHR34978:SF3">
    <property type="entry name" value="SLR0241 PROTEIN"/>
    <property type="match status" value="1"/>
</dbReference>
<comment type="caution">
    <text evidence="3">The sequence shown here is derived from an EMBL/GenBank/DDBJ whole genome shotgun (WGS) entry which is preliminary data.</text>
</comment>
<gene>
    <name evidence="3" type="ORF">ACFQ4B_14160</name>
</gene>
<dbReference type="EMBL" id="JBHTLU010000015">
    <property type="protein sequence ID" value="MFD1221265.1"/>
    <property type="molecule type" value="Genomic_DNA"/>
</dbReference>
<feature type="transmembrane region" description="Helical" evidence="1">
    <location>
        <begin position="46"/>
        <end position="70"/>
    </location>
</feature>
<keyword evidence="4" id="KW-1185">Reference proteome</keyword>
<sequence>MIFISGMLVAGVVLVQMGMYIMHTLAGWEIRYNVLQLCHTMMKSLGIQWVGYILNAIVVYTFGMSIWLAAKQLHLSRMFNKRLLIRRHELLTGEISRRYRRTGSEEQPIIVIEHAAPLAFAVGFFKPKIVLSTGLMDLLDAEELEAVVHHEMFHRKHGDPLKTFLMSLVASVMWYIPILKSFHHNYKIVREVLADNYAIEQTGSSVHLGSALLKLLKGKAPAPMPVSHVSFSDTSINLRIRQLLEPQTDVPLNWPFTPAMISLQVLFALCSMFVLVMH</sequence>
<proteinExistence type="predicted"/>
<feature type="domain" description="Peptidase M56" evidence="2">
    <location>
        <begin position="50"/>
        <end position="241"/>
    </location>
</feature>
<feature type="transmembrane region" description="Helical" evidence="1">
    <location>
        <begin position="161"/>
        <end position="178"/>
    </location>
</feature>
<accession>A0ABW3UNX1</accession>
<dbReference type="PANTHER" id="PTHR34978">
    <property type="entry name" value="POSSIBLE SENSOR-TRANSDUCER PROTEIN BLAR"/>
    <property type="match status" value="1"/>
</dbReference>
<keyword evidence="1" id="KW-1133">Transmembrane helix</keyword>
<protein>
    <submittedName>
        <fullName evidence="3">M56 family metallopeptidase</fullName>
    </submittedName>
</protein>
<feature type="transmembrane region" description="Helical" evidence="1">
    <location>
        <begin position="256"/>
        <end position="276"/>
    </location>
</feature>
<dbReference type="CDD" id="cd07326">
    <property type="entry name" value="M56_BlaR1_MecR1_like"/>
    <property type="match status" value="1"/>
</dbReference>
<reference evidence="4" key="1">
    <citation type="journal article" date="2019" name="Int. J. Syst. Evol. Microbiol.">
        <title>The Global Catalogue of Microorganisms (GCM) 10K type strain sequencing project: providing services to taxonomists for standard genome sequencing and annotation.</title>
        <authorList>
            <consortium name="The Broad Institute Genomics Platform"/>
            <consortium name="The Broad Institute Genome Sequencing Center for Infectious Disease"/>
            <person name="Wu L."/>
            <person name="Ma J."/>
        </authorList>
    </citation>
    <scope>NUCLEOTIDE SEQUENCE [LARGE SCALE GENOMIC DNA]</scope>
    <source>
        <strain evidence="4">CCUG 53270</strain>
    </source>
</reference>
<dbReference type="InterPro" id="IPR008756">
    <property type="entry name" value="Peptidase_M56"/>
</dbReference>
<feature type="transmembrane region" description="Helical" evidence="1">
    <location>
        <begin position="7"/>
        <end position="26"/>
    </location>
</feature>
<dbReference type="RefSeq" id="WP_345589942.1">
    <property type="nucleotide sequence ID" value="NZ_BAABJG010000021.1"/>
</dbReference>
<evidence type="ECO:0000256" key="1">
    <source>
        <dbReference type="SAM" id="Phobius"/>
    </source>
</evidence>